<dbReference type="PANTHER" id="PTHR21580">
    <property type="entry name" value="SHIPPO-1-RELATED"/>
    <property type="match status" value="1"/>
</dbReference>
<comment type="caution">
    <text evidence="1">The sequence shown here is derived from an EMBL/GenBank/DDBJ whole genome shotgun (WGS) entry which is preliminary data.</text>
</comment>
<sequence length="213" mass="23191">MGIICLQRNPGPKYNLSNMTHRGPVTIIGASLASKQKMIRTERTPGPAKYNTVPCMSATLPTIPSYYIGIRRGELKKSSRTPAPNAYALATTIGNLAPNMPSAPVYSMLGRHPEPGRGVGRRRGTAACYSSPGPARYSAVNLERFKMQTPRPVILGRFEENMRGKRTPAPNAYFPPPGPASPFANAPQYTIGGRMKRAANPYYTAADKVPDWE</sequence>
<dbReference type="Proteomes" id="UP001160148">
    <property type="component" value="Unassembled WGS sequence"/>
</dbReference>
<dbReference type="InterPro" id="IPR010736">
    <property type="entry name" value="SHIPPO-rpt"/>
</dbReference>
<dbReference type="AlphaFoldDB" id="A0AAV0WTK5"/>
<dbReference type="EMBL" id="CARXXK010000002">
    <property type="protein sequence ID" value="CAI6358944.1"/>
    <property type="molecule type" value="Genomic_DNA"/>
</dbReference>
<proteinExistence type="predicted"/>
<organism evidence="1 2">
    <name type="scientific">Macrosiphum euphorbiae</name>
    <name type="common">potato aphid</name>
    <dbReference type="NCBI Taxonomy" id="13131"/>
    <lineage>
        <taxon>Eukaryota</taxon>
        <taxon>Metazoa</taxon>
        <taxon>Ecdysozoa</taxon>
        <taxon>Arthropoda</taxon>
        <taxon>Hexapoda</taxon>
        <taxon>Insecta</taxon>
        <taxon>Pterygota</taxon>
        <taxon>Neoptera</taxon>
        <taxon>Paraneoptera</taxon>
        <taxon>Hemiptera</taxon>
        <taxon>Sternorrhyncha</taxon>
        <taxon>Aphidomorpha</taxon>
        <taxon>Aphidoidea</taxon>
        <taxon>Aphididae</taxon>
        <taxon>Macrosiphini</taxon>
        <taxon>Macrosiphum</taxon>
    </lineage>
</organism>
<dbReference type="PANTHER" id="PTHR21580:SF28">
    <property type="entry name" value="BOREALIN N-TERMINAL DOMAIN-CONTAINING PROTEIN-RELATED"/>
    <property type="match status" value="1"/>
</dbReference>
<protein>
    <submittedName>
        <fullName evidence="1">Uncharacterized protein</fullName>
    </submittedName>
</protein>
<accession>A0AAV0WTK5</accession>
<gene>
    <name evidence="1" type="ORF">MEUPH1_LOCUS14401</name>
</gene>
<name>A0AAV0WTK5_9HEMI</name>
<dbReference type="Pfam" id="PF07004">
    <property type="entry name" value="SHIPPO-rpt"/>
    <property type="match status" value="3"/>
</dbReference>
<keyword evidence="2" id="KW-1185">Reference proteome</keyword>
<evidence type="ECO:0000313" key="1">
    <source>
        <dbReference type="EMBL" id="CAI6358944.1"/>
    </source>
</evidence>
<reference evidence="1 2" key="1">
    <citation type="submission" date="2023-01" db="EMBL/GenBank/DDBJ databases">
        <authorList>
            <person name="Whitehead M."/>
        </authorList>
    </citation>
    <scope>NUCLEOTIDE SEQUENCE [LARGE SCALE GENOMIC DNA]</scope>
</reference>
<dbReference type="InterPro" id="IPR051291">
    <property type="entry name" value="CIMAP"/>
</dbReference>
<evidence type="ECO:0000313" key="2">
    <source>
        <dbReference type="Proteomes" id="UP001160148"/>
    </source>
</evidence>